<evidence type="ECO:0000313" key="3">
    <source>
        <dbReference type="Proteomes" id="UP000188320"/>
    </source>
</evidence>
<gene>
    <name evidence="2" type="ORF">AX774_g4649</name>
</gene>
<dbReference type="EMBL" id="LSSK01000795">
    <property type="protein sequence ID" value="OMH81888.1"/>
    <property type="molecule type" value="Genomic_DNA"/>
</dbReference>
<dbReference type="AlphaFoldDB" id="A0A1R1PLN6"/>
<organism evidence="2 3">
    <name type="scientific">Zancudomyces culisetae</name>
    <name type="common">Gut fungus</name>
    <name type="synonym">Smittium culisetae</name>
    <dbReference type="NCBI Taxonomy" id="1213189"/>
    <lineage>
        <taxon>Eukaryota</taxon>
        <taxon>Fungi</taxon>
        <taxon>Fungi incertae sedis</taxon>
        <taxon>Zoopagomycota</taxon>
        <taxon>Kickxellomycotina</taxon>
        <taxon>Harpellomycetes</taxon>
        <taxon>Harpellales</taxon>
        <taxon>Legeriomycetaceae</taxon>
        <taxon>Zancudomyces</taxon>
    </lineage>
</organism>
<feature type="domain" description="Retrotransposon gag" evidence="1">
    <location>
        <begin position="55"/>
        <end position="143"/>
    </location>
</feature>
<dbReference type="OrthoDB" id="3040543at2759"/>
<name>A0A1R1PLN6_ZANCU</name>
<dbReference type="Pfam" id="PF03732">
    <property type="entry name" value="Retrotrans_gag"/>
    <property type="match status" value="1"/>
</dbReference>
<evidence type="ECO:0000259" key="1">
    <source>
        <dbReference type="Pfam" id="PF03732"/>
    </source>
</evidence>
<keyword evidence="3" id="KW-1185">Reference proteome</keyword>
<protein>
    <submittedName>
        <fullName evidence="2">Retrotransposon-like protein 1</fullName>
    </submittedName>
</protein>
<evidence type="ECO:0000313" key="2">
    <source>
        <dbReference type="EMBL" id="OMH81888.1"/>
    </source>
</evidence>
<comment type="caution">
    <text evidence="2">The sequence shown here is derived from an EMBL/GenBank/DDBJ whole genome shotgun (WGS) entry which is preliminary data.</text>
</comment>
<accession>A0A1R1PLN6</accession>
<dbReference type="InterPro" id="IPR005162">
    <property type="entry name" value="Retrotrans_gag_dom"/>
</dbReference>
<reference evidence="3" key="1">
    <citation type="submission" date="2017-01" db="EMBL/GenBank/DDBJ databases">
        <authorList>
            <person name="Wang Y."/>
            <person name="White M."/>
            <person name="Kvist S."/>
            <person name="Moncalvo J.-M."/>
        </authorList>
    </citation>
    <scope>NUCLEOTIDE SEQUENCE [LARGE SCALE GENOMIC DNA]</scope>
    <source>
        <strain evidence="3">COL-18-3</strain>
    </source>
</reference>
<sequence>MEANTLTRGVIMPSIKKFNGTAEEYVNFKAVIEMSFWANPVDFIIVRNKIIFIGCNLEGPALLWFRDIIAEESTYLETYATFVENYKNCLSDPSYTIKYANALRKCYQGRRSVISYATEFKEYARGANFNDTFIMDQFRRGLNGRINHYLVLTAASENLESLIQSASSIESNLLAASVYTQSYDNKYPQKQSQNHGY</sequence>
<dbReference type="Proteomes" id="UP000188320">
    <property type="component" value="Unassembled WGS sequence"/>
</dbReference>
<proteinExistence type="predicted"/>